<evidence type="ECO:0000313" key="4">
    <source>
        <dbReference type="Proteomes" id="UP000265724"/>
    </source>
</evidence>
<keyword evidence="4" id="KW-1185">Reference proteome</keyword>
<accession>A0A398DP05</accession>
<dbReference type="Pfam" id="PF07143">
    <property type="entry name" value="CrtC"/>
    <property type="match status" value="1"/>
</dbReference>
<dbReference type="AlphaFoldDB" id="A0A398DP05"/>
<gene>
    <name evidence="3" type="ORF">SMC2_05755</name>
    <name evidence="2" type="ORF">SMC3_05365</name>
</gene>
<dbReference type="EMBL" id="QXIW01000027">
    <property type="protein sequence ID" value="RIE12994.1"/>
    <property type="molecule type" value="Genomic_DNA"/>
</dbReference>
<dbReference type="InterPro" id="IPR023374">
    <property type="entry name" value="AttH-like_dom_sf"/>
</dbReference>
<dbReference type="EMBL" id="QXIX01000044">
    <property type="protein sequence ID" value="RIE13235.1"/>
    <property type="molecule type" value="Genomic_DNA"/>
</dbReference>
<dbReference type="Proteomes" id="UP000266042">
    <property type="component" value="Unassembled WGS sequence"/>
</dbReference>
<protein>
    <recommendedName>
        <fullName evidence="1">AttH domain-containing protein</fullName>
    </recommendedName>
</protein>
<dbReference type="Proteomes" id="UP000265724">
    <property type="component" value="Unassembled WGS sequence"/>
</dbReference>
<dbReference type="SUPFAM" id="SSF159245">
    <property type="entry name" value="AttH-like"/>
    <property type="match status" value="1"/>
</dbReference>
<sequence>MSCCSWANRLFQRYCCHERWLEMTFRRILKGALTQLPIELYELMVRGPSRRPLPPVDFTSRDHFPHRGARLEWWYFTSVLVTPKRKGPVGLEVTFFRVKTLVDSVIVHVAVTDVDGQKFTCTGMVLPVHIPFTSDAHTVIALVGNRVGFSESNSSFVIDARLRGLRVHCSCVIRDIMAQGAGGIQEMQNSPGDASYYFTLPNMKTEGTIVLNGESLPVTGLTWHDHQWGNFNAVKMKWDWFSLRFDADDLYVMLFNFDRWGATYGAGNIYRHGQTMRVERFEVRASDVCVARNGVTYPIDWELQIFSSPEASTPFMTVYVRPTLKEQHVPSLITPDYWEGLCTVHGEILCPVDLGGTRFLDKKVLDGFAYVELTGYER</sequence>
<dbReference type="Pfam" id="PF17186">
    <property type="entry name" value="Lipocalin_9"/>
    <property type="match status" value="1"/>
</dbReference>
<dbReference type="PANTHER" id="PTHR38591">
    <property type="entry name" value="HYDROLASE"/>
    <property type="match status" value="1"/>
</dbReference>
<evidence type="ECO:0000313" key="5">
    <source>
        <dbReference type="Proteomes" id="UP000266042"/>
    </source>
</evidence>
<dbReference type="InterPro" id="IPR010791">
    <property type="entry name" value="AttH_dom"/>
</dbReference>
<proteinExistence type="predicted"/>
<name>A0A398DP05_9BACT</name>
<evidence type="ECO:0000313" key="3">
    <source>
        <dbReference type="EMBL" id="RIE13235.1"/>
    </source>
</evidence>
<reference evidence="4 5" key="1">
    <citation type="submission" date="2018-09" db="EMBL/GenBank/DDBJ databases">
        <title>Discovery and Ecogenomic Context for Candidatus Cryosericales, a Global Caldiserica Order Active in Thawing Permafrost.</title>
        <authorList>
            <person name="Martinez M.A."/>
            <person name="Woodcroft B.J."/>
            <person name="Ignacio Espinoza J.C."/>
            <person name="Zayed A."/>
            <person name="Singleton C.M."/>
            <person name="Boyd J."/>
            <person name="Li Y.-F."/>
            <person name="Purvine S."/>
            <person name="Maughan H."/>
            <person name="Hodgkins S.B."/>
            <person name="Anderson D."/>
            <person name="Sederholm M."/>
            <person name="Temperton B."/>
            <person name="Saleska S.R."/>
            <person name="Tyson G.W."/>
            <person name="Rich V.I."/>
        </authorList>
    </citation>
    <scope>NUCLEOTIDE SEQUENCE [LARGE SCALE GENOMIC DNA]</scope>
    <source>
        <strain evidence="3 4">SMC2</strain>
        <strain evidence="2 5">SMC3</strain>
    </source>
</reference>
<evidence type="ECO:0000313" key="2">
    <source>
        <dbReference type="EMBL" id="RIE12994.1"/>
    </source>
</evidence>
<organism evidence="2 5">
    <name type="scientific">Candidatus Cryosericum hinesii</name>
    <dbReference type="NCBI Taxonomy" id="2290915"/>
    <lineage>
        <taxon>Bacteria</taxon>
        <taxon>Pseudomonadati</taxon>
        <taxon>Caldisericota/Cryosericota group</taxon>
        <taxon>Candidatus Cryosericota</taxon>
        <taxon>Candidatus Cryosericia</taxon>
        <taxon>Candidatus Cryosericales</taxon>
        <taxon>Candidatus Cryosericaceae</taxon>
        <taxon>Candidatus Cryosericum</taxon>
    </lineage>
</organism>
<evidence type="ECO:0000259" key="1">
    <source>
        <dbReference type="Pfam" id="PF07143"/>
    </source>
</evidence>
<comment type="caution">
    <text evidence="2">The sequence shown here is derived from an EMBL/GenBank/DDBJ whole genome shotgun (WGS) entry which is preliminary data.</text>
</comment>
<dbReference type="Gene3D" id="2.40.370.10">
    <property type="entry name" value="AttH-like domain"/>
    <property type="match status" value="2"/>
</dbReference>
<dbReference type="PANTHER" id="PTHR38591:SF1">
    <property type="entry name" value="BLL1000 PROTEIN"/>
    <property type="match status" value="1"/>
</dbReference>
<feature type="domain" description="AttH" evidence="1">
    <location>
        <begin position="72"/>
        <end position="230"/>
    </location>
</feature>